<evidence type="ECO:0000313" key="1">
    <source>
        <dbReference type="Proteomes" id="UP000887576"/>
    </source>
</evidence>
<dbReference type="WBParaSite" id="JU765_v2.g2823.t1">
    <property type="protein sequence ID" value="JU765_v2.g2823.t1"/>
    <property type="gene ID" value="JU765_v2.g2823"/>
</dbReference>
<reference evidence="2" key="1">
    <citation type="submission" date="2022-11" db="UniProtKB">
        <authorList>
            <consortium name="WormBaseParasite"/>
        </authorList>
    </citation>
    <scope>IDENTIFICATION</scope>
</reference>
<sequence length="116" mass="12674">MFKIIIFLIIFSTISIIFVDGIRCYQGTSIVNGTLPQIFDCTGNAMSCQKTVVSGTVNRNCNFQQCTVLTPGNTTCSADAYGNLYCCCTGDGCNSAFSRLSSFSTMFVLIFTIFFK</sequence>
<proteinExistence type="predicted"/>
<evidence type="ECO:0000313" key="2">
    <source>
        <dbReference type="WBParaSite" id="JU765_v2.g2823.t1"/>
    </source>
</evidence>
<accession>A0AC34R261</accession>
<organism evidence="1 2">
    <name type="scientific">Panagrolaimus sp. JU765</name>
    <dbReference type="NCBI Taxonomy" id="591449"/>
    <lineage>
        <taxon>Eukaryota</taxon>
        <taxon>Metazoa</taxon>
        <taxon>Ecdysozoa</taxon>
        <taxon>Nematoda</taxon>
        <taxon>Chromadorea</taxon>
        <taxon>Rhabditida</taxon>
        <taxon>Tylenchina</taxon>
        <taxon>Panagrolaimomorpha</taxon>
        <taxon>Panagrolaimoidea</taxon>
        <taxon>Panagrolaimidae</taxon>
        <taxon>Panagrolaimus</taxon>
    </lineage>
</organism>
<name>A0AC34R261_9BILA</name>
<protein>
    <submittedName>
        <fullName evidence="2">Uncharacterized protein</fullName>
    </submittedName>
</protein>
<dbReference type="Proteomes" id="UP000887576">
    <property type="component" value="Unplaced"/>
</dbReference>